<dbReference type="InterPro" id="IPR037002">
    <property type="entry name" value="Microviridae_protein_F_sf"/>
</dbReference>
<dbReference type="GO" id="GO:0005198">
    <property type="term" value="F:structural molecule activity"/>
    <property type="evidence" value="ECO:0007669"/>
    <property type="project" value="InterPro"/>
</dbReference>
<keyword evidence="3" id="KW-1140">T=1 icosahedral capsid protein</keyword>
<dbReference type="SUPFAM" id="SSF88645">
    <property type="entry name" value="ssDNA viruses"/>
    <property type="match status" value="1"/>
</dbReference>
<proteinExistence type="inferred from homology"/>
<organism evidence="6">
    <name type="scientific">Dipodfec virus UA23Rod_1340</name>
    <dbReference type="NCBI Taxonomy" id="2929330"/>
    <lineage>
        <taxon>Viruses</taxon>
        <taxon>Monodnaviria</taxon>
        <taxon>Sangervirae</taxon>
        <taxon>Phixviricota</taxon>
        <taxon>Malgrandaviricetes</taxon>
        <taxon>Petitvirales</taxon>
        <taxon>Microviridae</taxon>
    </lineage>
</organism>
<evidence type="ECO:0000256" key="3">
    <source>
        <dbReference type="ARBA" id="ARBA00022431"/>
    </source>
</evidence>
<protein>
    <submittedName>
        <fullName evidence="6">Major capsid protein</fullName>
    </submittedName>
</protein>
<dbReference type="GO" id="GO:0039615">
    <property type="term" value="C:T=1 icosahedral viral capsid"/>
    <property type="evidence" value="ECO:0007669"/>
    <property type="project" value="UniProtKB-KW"/>
</dbReference>
<evidence type="ECO:0000256" key="2">
    <source>
        <dbReference type="ARBA" id="ARBA00009963"/>
    </source>
</evidence>
<sequence length="573" mass="65423">MSMFGFVKTRQFKRNKFRLGYQNKMTIRPGYLYPFYLEHCYPNDTFHIRNNILFRLAPMQAPIMQDIDVYTRYFFVPYRLIWSDWKKFWTQGQDGKSDVSYPVYYDVPAEAITTGTLADYLRFPDPMLNGYDDLGEICSDIDQLPFRAYQLIWNEYFRDENIEKFQSIGKDLSGRLDYSSDFTDTRLEEDARSTGVSEMFLLQKVSWRKDRFTSALPFAQRGDEVELPLFGNPKVVGDGSNVDALGDGVRFASPLSGGNFTSSGVVSYDATAPYGKNPLKTTGSEAVGLSNNTRYVGDNILTEVPINAIARGLNVDMSTVSSATINELRRAFAAQEFLEARARGGSRYIEQLLSIFNQRSSDARLQRPEYLGGGKSPIVISDVLQTSQSTESSAQATPAGHGVGVQRTGGIHYHCEEHGFIMGLMYIMPKSSYFQGMPKQYMFRDALEFYNPYFAHLGEQEIGQGEIFYDYTAGSHDNPNTKLFGYTPRYAEMKTRDDEVHGDFRTNLRFWHMGRFFEQPPALNADFLHNFDSVNRVFNVDPEKADIDNFWVQCQNDVTAIRLMPKYGTPRLL</sequence>
<comment type="similarity">
    <text evidence="2">Belongs to the microviridae F protein family.</text>
</comment>
<reference evidence="6" key="1">
    <citation type="submission" date="2022-02" db="EMBL/GenBank/DDBJ databases">
        <title>Towards deciphering the DNA virus diversity associated with rodent species in the families Cricetidae and Heteromyidae.</title>
        <authorList>
            <person name="Lund M."/>
            <person name="Larsen B.B."/>
            <person name="Gryseels S."/>
            <person name="Kraberger S."/>
            <person name="Rowsey D.M."/>
            <person name="Steger L."/>
            <person name="Yule K.M."/>
            <person name="Upham N.S."/>
            <person name="Worobey M."/>
            <person name="Van Doorslaer K."/>
            <person name="Varsani A."/>
        </authorList>
    </citation>
    <scope>NUCLEOTIDE SEQUENCE</scope>
    <source>
        <strain evidence="6">UA23Rod_1340</strain>
    </source>
</reference>
<keyword evidence="5" id="KW-0946">Virion</keyword>
<accession>A0A976N1Q5</accession>
<keyword evidence="4" id="KW-0167">Capsid protein</keyword>
<evidence type="ECO:0000256" key="4">
    <source>
        <dbReference type="ARBA" id="ARBA00022561"/>
    </source>
</evidence>
<evidence type="ECO:0000256" key="5">
    <source>
        <dbReference type="ARBA" id="ARBA00022844"/>
    </source>
</evidence>
<evidence type="ECO:0000313" key="6">
    <source>
        <dbReference type="EMBL" id="UPW41461.1"/>
    </source>
</evidence>
<dbReference type="InterPro" id="IPR016184">
    <property type="entry name" value="Capsid/spike_ssDNA_virus"/>
</dbReference>
<dbReference type="Pfam" id="PF02305">
    <property type="entry name" value="Phage_F"/>
    <property type="match status" value="1"/>
</dbReference>
<dbReference type="Gene3D" id="2.60.169.10">
    <property type="entry name" value="Microviridae F protein"/>
    <property type="match status" value="2"/>
</dbReference>
<evidence type="ECO:0000256" key="1">
    <source>
        <dbReference type="ARBA" id="ARBA00004328"/>
    </source>
</evidence>
<name>A0A976N1Q5_9VIRU</name>
<comment type="subcellular location">
    <subcellularLocation>
        <location evidence="1">Virion</location>
    </subcellularLocation>
</comment>
<dbReference type="InterPro" id="IPR003514">
    <property type="entry name" value="Microviridae_protein_F"/>
</dbReference>
<dbReference type="EMBL" id="OM869605">
    <property type="protein sequence ID" value="UPW41461.1"/>
    <property type="molecule type" value="Genomic_DNA"/>
</dbReference>